<keyword evidence="19" id="KW-1185">Reference proteome</keyword>
<dbReference type="GO" id="GO:0004386">
    <property type="term" value="F:helicase activity"/>
    <property type="evidence" value="ECO:0007669"/>
    <property type="project" value="UniProtKB-KW"/>
</dbReference>
<evidence type="ECO:0000256" key="15">
    <source>
        <dbReference type="RuleBase" id="RU363016"/>
    </source>
</evidence>
<dbReference type="InterPro" id="IPR014001">
    <property type="entry name" value="Helicase_ATP-bd"/>
</dbReference>
<evidence type="ECO:0000256" key="7">
    <source>
        <dbReference type="ARBA" id="ARBA00022840"/>
    </source>
</evidence>
<dbReference type="CDD" id="cd04488">
    <property type="entry name" value="RecG_wedge_OBF"/>
    <property type="match status" value="1"/>
</dbReference>
<dbReference type="InterPro" id="IPR004609">
    <property type="entry name" value="ATP-dep_DNA_helicase_RecG"/>
</dbReference>
<dbReference type="EC" id="5.6.2.4" evidence="13 15"/>
<dbReference type="Pfam" id="PF00271">
    <property type="entry name" value="Helicase_C"/>
    <property type="match status" value="1"/>
</dbReference>
<dbReference type="Gene3D" id="2.40.50.140">
    <property type="entry name" value="Nucleic acid-binding proteins"/>
    <property type="match status" value="1"/>
</dbReference>
<keyword evidence="3 15" id="KW-0547">Nucleotide-binding</keyword>
<evidence type="ECO:0000256" key="3">
    <source>
        <dbReference type="ARBA" id="ARBA00022741"/>
    </source>
</evidence>
<dbReference type="SMART" id="SM00490">
    <property type="entry name" value="HELICc"/>
    <property type="match status" value="1"/>
</dbReference>
<accession>A0ABQ1P5C6</accession>
<dbReference type="NCBIfam" id="NF008165">
    <property type="entry name" value="PRK10917.1-3"/>
    <property type="match status" value="1"/>
</dbReference>
<dbReference type="PANTHER" id="PTHR47964:SF1">
    <property type="entry name" value="ATP-DEPENDENT DNA HELICASE HOMOLOG RECG, CHLOROPLASTIC"/>
    <property type="match status" value="1"/>
</dbReference>
<keyword evidence="4 15" id="KW-0227">DNA damage</keyword>
<dbReference type="Gene3D" id="3.40.50.300">
    <property type="entry name" value="P-loop containing nucleotide triphosphate hydrolases"/>
    <property type="match status" value="2"/>
</dbReference>
<evidence type="ECO:0000256" key="4">
    <source>
        <dbReference type="ARBA" id="ARBA00022763"/>
    </source>
</evidence>
<evidence type="ECO:0000256" key="8">
    <source>
        <dbReference type="ARBA" id="ARBA00023125"/>
    </source>
</evidence>
<dbReference type="InterPro" id="IPR011545">
    <property type="entry name" value="DEAD/DEAH_box_helicase_dom"/>
</dbReference>
<proteinExistence type="inferred from homology"/>
<dbReference type="NCBIfam" id="TIGR00643">
    <property type="entry name" value="recG"/>
    <property type="match status" value="1"/>
</dbReference>
<keyword evidence="11" id="KW-0413">Isomerase</keyword>
<feature type="domain" description="Helicase ATP-binding" evidence="16">
    <location>
        <begin position="283"/>
        <end position="448"/>
    </location>
</feature>
<evidence type="ECO:0000313" key="19">
    <source>
        <dbReference type="Proteomes" id="UP000597301"/>
    </source>
</evidence>
<gene>
    <name evidence="18" type="primary">recG</name>
    <name evidence="18" type="ORF">GCM10011382_22170</name>
</gene>
<dbReference type="Pfam" id="PF19833">
    <property type="entry name" value="RecG_dom3_C"/>
    <property type="match status" value="1"/>
</dbReference>
<evidence type="ECO:0000256" key="9">
    <source>
        <dbReference type="ARBA" id="ARBA00023172"/>
    </source>
</evidence>
<evidence type="ECO:0000256" key="12">
    <source>
        <dbReference type="ARBA" id="ARBA00034617"/>
    </source>
</evidence>
<dbReference type="InterPro" id="IPR012340">
    <property type="entry name" value="NA-bd_OB-fold"/>
</dbReference>
<dbReference type="InterPro" id="IPR001650">
    <property type="entry name" value="Helicase_C-like"/>
</dbReference>
<dbReference type="PANTHER" id="PTHR47964">
    <property type="entry name" value="ATP-DEPENDENT DNA HELICASE HOMOLOG RECG, CHLOROPLASTIC"/>
    <property type="match status" value="1"/>
</dbReference>
<dbReference type="CDD" id="cd17992">
    <property type="entry name" value="DEXHc_RecG"/>
    <property type="match status" value="1"/>
</dbReference>
<keyword evidence="6 15" id="KW-0347">Helicase</keyword>
<dbReference type="Pfam" id="PF00270">
    <property type="entry name" value="DEAD"/>
    <property type="match status" value="1"/>
</dbReference>
<dbReference type="InterPro" id="IPR047112">
    <property type="entry name" value="RecG/Mfd"/>
</dbReference>
<evidence type="ECO:0000256" key="5">
    <source>
        <dbReference type="ARBA" id="ARBA00022801"/>
    </source>
</evidence>
<dbReference type="PROSITE" id="PS51194">
    <property type="entry name" value="HELICASE_CTER"/>
    <property type="match status" value="1"/>
</dbReference>
<keyword evidence="7 15" id="KW-0067">ATP-binding</keyword>
<keyword evidence="10 15" id="KW-0234">DNA repair</keyword>
<comment type="catalytic activity">
    <reaction evidence="14 15">
        <text>ATP + H2O = ADP + phosphate + H(+)</text>
        <dbReference type="Rhea" id="RHEA:13065"/>
        <dbReference type="ChEBI" id="CHEBI:15377"/>
        <dbReference type="ChEBI" id="CHEBI:15378"/>
        <dbReference type="ChEBI" id="CHEBI:30616"/>
        <dbReference type="ChEBI" id="CHEBI:43474"/>
        <dbReference type="ChEBI" id="CHEBI:456216"/>
        <dbReference type="EC" id="5.6.2.4"/>
    </reaction>
</comment>
<keyword evidence="8" id="KW-0238">DNA-binding</keyword>
<evidence type="ECO:0000259" key="16">
    <source>
        <dbReference type="PROSITE" id="PS51192"/>
    </source>
</evidence>
<evidence type="ECO:0000256" key="1">
    <source>
        <dbReference type="ARBA" id="ARBA00007504"/>
    </source>
</evidence>
<evidence type="ECO:0000256" key="10">
    <source>
        <dbReference type="ARBA" id="ARBA00023204"/>
    </source>
</evidence>
<evidence type="ECO:0000259" key="17">
    <source>
        <dbReference type="PROSITE" id="PS51194"/>
    </source>
</evidence>
<dbReference type="SUPFAM" id="SSF50249">
    <property type="entry name" value="Nucleic acid-binding proteins"/>
    <property type="match status" value="1"/>
</dbReference>
<comment type="catalytic activity">
    <reaction evidence="12 15">
        <text>Couples ATP hydrolysis with the unwinding of duplex DNA by translocating in the 3'-5' direction.</text>
        <dbReference type="EC" id="5.6.2.4"/>
    </reaction>
</comment>
<dbReference type="InterPro" id="IPR045562">
    <property type="entry name" value="RecG_dom3_C"/>
</dbReference>
<dbReference type="InterPro" id="IPR033454">
    <property type="entry name" value="RecG_wedge"/>
</dbReference>
<dbReference type="NCBIfam" id="NF008163">
    <property type="entry name" value="PRK10917.1-1"/>
    <property type="match status" value="1"/>
</dbReference>
<dbReference type="Pfam" id="PF17191">
    <property type="entry name" value="RecG_wedge"/>
    <property type="match status" value="1"/>
</dbReference>
<dbReference type="NCBIfam" id="NF008166">
    <property type="entry name" value="PRK10917.1-4"/>
    <property type="match status" value="1"/>
</dbReference>
<evidence type="ECO:0000256" key="11">
    <source>
        <dbReference type="ARBA" id="ARBA00023235"/>
    </source>
</evidence>
<comment type="function">
    <text evidence="15">Plays a critical role in recombination and DNA repair. Helps process Holliday junction intermediates to mature products by catalyzing branch migration. Has replication fork regression activity, unwinds stalled or blocked replication forks to make a HJ that can be resolved. Has a DNA unwinding activity characteristic of a DNA helicase with 3'-5' polarity.</text>
</comment>
<dbReference type="RefSeq" id="WP_188639583.1">
    <property type="nucleotide sequence ID" value="NZ_BMHM01000004.1"/>
</dbReference>
<evidence type="ECO:0000313" key="18">
    <source>
        <dbReference type="EMBL" id="GGC91367.1"/>
    </source>
</evidence>
<keyword evidence="5 15" id="KW-0378">Hydrolase</keyword>
<dbReference type="InterPro" id="IPR027417">
    <property type="entry name" value="P-loop_NTPase"/>
</dbReference>
<dbReference type="SUPFAM" id="SSF52540">
    <property type="entry name" value="P-loop containing nucleoside triphosphate hydrolases"/>
    <property type="match status" value="2"/>
</dbReference>
<dbReference type="EMBL" id="BMHM01000004">
    <property type="protein sequence ID" value="GGC91367.1"/>
    <property type="molecule type" value="Genomic_DNA"/>
</dbReference>
<evidence type="ECO:0000256" key="2">
    <source>
        <dbReference type="ARBA" id="ARBA00017846"/>
    </source>
</evidence>
<evidence type="ECO:0000256" key="14">
    <source>
        <dbReference type="ARBA" id="ARBA00048988"/>
    </source>
</evidence>
<dbReference type="Proteomes" id="UP000597301">
    <property type="component" value="Unassembled WGS sequence"/>
</dbReference>
<comment type="caution">
    <text evidence="18">The sequence shown here is derived from an EMBL/GenBank/DDBJ whole genome shotgun (WGS) entry which is preliminary data.</text>
</comment>
<name>A0ABQ1P5C6_9GAMM</name>
<reference evidence="19" key="1">
    <citation type="journal article" date="2019" name="Int. J. Syst. Evol. Microbiol.">
        <title>The Global Catalogue of Microorganisms (GCM) 10K type strain sequencing project: providing services to taxonomists for standard genome sequencing and annotation.</title>
        <authorList>
            <consortium name="The Broad Institute Genomics Platform"/>
            <consortium name="The Broad Institute Genome Sequencing Center for Infectious Disease"/>
            <person name="Wu L."/>
            <person name="Ma J."/>
        </authorList>
    </citation>
    <scope>NUCLEOTIDE SEQUENCE [LARGE SCALE GENOMIC DNA]</scope>
    <source>
        <strain evidence="19">CGMCC 1.15122</strain>
    </source>
</reference>
<dbReference type="NCBIfam" id="NF008168">
    <property type="entry name" value="PRK10917.2-2"/>
    <property type="match status" value="1"/>
</dbReference>
<evidence type="ECO:0000256" key="6">
    <source>
        <dbReference type="ARBA" id="ARBA00022806"/>
    </source>
</evidence>
<sequence length="692" mass="75859">MSELSAPVTALKGVGEALAVKLARLGVERISDLLFHLPLRYQDRTRLTPIGLLRAGHEAVVEGEVTASDIVKGRRRSLLIRLRDGSGILSLRFFHFSPAQQQQMRPGVTVRAFGEARAGATGLEIYHPEYRLSGGSETPVEEYYTPIYPTTEGLHQARLRALTQQALRLLEQAPEALPDVIPDALRQRFQLPGLHASLQLLHQPPPDVDLEQLSHGLHPATRRLALEELLAHQLSLREVRLRIQADGAPELPSGRSLQTRFLAQLPFALTGAQRRVLEEIALDLARPAPMLRLVQGDVGSGKTVVAAMAALSALAGNCQAAMMAPTEILAEQHYRSFKAWFEPLGIEVAWLAGKLKGKARLDAKAAIADGRARMVVGTHALFQDDVHFQCLGLAIIDEQHRFGVHQRLALREKGEAGGLTPHQLIMTATPIPRTLAMSAYADLDISVIDELPPGRTPVKTVVVSDERRPEVVERIRNACSDGRQAYWVCTLIDESEVLQCQAAEVTREELTQALPELAVGLIHGRMKAAEKAEVMEAFKCGELDLLVATTVIEVGVDVPNASLMIIENPERLGLSQLHQLRGRVGRGSTESFCVLLYHPPLSKSSRERLGVMRETTDGFRIAEKDLEIRGPGEVLGTRQTGLAQMKIADLERDADQLERVTALAQALQGNAEVTAVLVRRWLGEAAGRYGQV</sequence>
<comment type="similarity">
    <text evidence="1 15">Belongs to the helicase family. RecG subfamily.</text>
</comment>
<dbReference type="PROSITE" id="PS51192">
    <property type="entry name" value="HELICASE_ATP_BIND_1"/>
    <property type="match status" value="1"/>
</dbReference>
<dbReference type="CDD" id="cd18811">
    <property type="entry name" value="SF2_C_RecG"/>
    <property type="match status" value="1"/>
</dbReference>
<organism evidence="18 19">
    <name type="scientific">Vreelandella lutescens</name>
    <dbReference type="NCBI Taxonomy" id="1602943"/>
    <lineage>
        <taxon>Bacteria</taxon>
        <taxon>Pseudomonadati</taxon>
        <taxon>Pseudomonadota</taxon>
        <taxon>Gammaproteobacteria</taxon>
        <taxon>Oceanospirillales</taxon>
        <taxon>Halomonadaceae</taxon>
        <taxon>Vreelandella</taxon>
    </lineage>
</organism>
<feature type="domain" description="Helicase C-terminal" evidence="17">
    <location>
        <begin position="481"/>
        <end position="627"/>
    </location>
</feature>
<evidence type="ECO:0000256" key="13">
    <source>
        <dbReference type="ARBA" id="ARBA00034808"/>
    </source>
</evidence>
<dbReference type="SMART" id="SM00487">
    <property type="entry name" value="DEXDc"/>
    <property type="match status" value="1"/>
</dbReference>
<protein>
    <recommendedName>
        <fullName evidence="2 15">ATP-dependent DNA helicase RecG</fullName>
        <ecNumber evidence="13 15">5.6.2.4</ecNumber>
    </recommendedName>
</protein>
<keyword evidence="9 15" id="KW-0233">DNA recombination</keyword>